<keyword evidence="1" id="KW-1133">Transmembrane helix</keyword>
<dbReference type="EMBL" id="UOGL01000547">
    <property type="protein sequence ID" value="VAX41452.1"/>
    <property type="molecule type" value="Genomic_DNA"/>
</dbReference>
<organism evidence="2">
    <name type="scientific">hydrothermal vent metagenome</name>
    <dbReference type="NCBI Taxonomy" id="652676"/>
    <lineage>
        <taxon>unclassified sequences</taxon>
        <taxon>metagenomes</taxon>
        <taxon>ecological metagenomes</taxon>
    </lineage>
</organism>
<keyword evidence="1" id="KW-0472">Membrane</keyword>
<protein>
    <submittedName>
        <fullName evidence="2">Uncharacterized protein</fullName>
    </submittedName>
</protein>
<evidence type="ECO:0000256" key="1">
    <source>
        <dbReference type="SAM" id="Phobius"/>
    </source>
</evidence>
<sequence>MKQQSIVKNEFLPRHGGAVAPLIVATALFAIVLGTVCYWGLSSPHEKNSITNQETADVGVLSRQVSQQPQVPDALLLDTPATKRLIKVASLDFEEKTNTPKIQQVSAETEATQPDLQQRVQVRLTAGEFGPALAIVQTESKGKKRTALIRLIVQAQIETGEFQGALAAIRRIPASEERDNLFKEKVQKQSLSGGGAQADYTQLMQLIRT</sequence>
<feature type="non-terminal residue" evidence="2">
    <location>
        <position position="209"/>
    </location>
</feature>
<reference evidence="2" key="1">
    <citation type="submission" date="2018-06" db="EMBL/GenBank/DDBJ databases">
        <authorList>
            <person name="Zhirakovskaya E."/>
        </authorList>
    </citation>
    <scope>NUCLEOTIDE SEQUENCE</scope>
</reference>
<keyword evidence="1" id="KW-0812">Transmembrane</keyword>
<gene>
    <name evidence="2" type="ORF">MNBD_PLANCTO02-779</name>
</gene>
<proteinExistence type="predicted"/>
<evidence type="ECO:0000313" key="2">
    <source>
        <dbReference type="EMBL" id="VAX41452.1"/>
    </source>
</evidence>
<dbReference type="AlphaFoldDB" id="A0A3B1DL63"/>
<feature type="transmembrane region" description="Helical" evidence="1">
    <location>
        <begin position="20"/>
        <end position="41"/>
    </location>
</feature>
<accession>A0A3B1DL63</accession>
<name>A0A3B1DL63_9ZZZZ</name>